<feature type="region of interest" description="Disordered" evidence="1">
    <location>
        <begin position="1"/>
        <end position="23"/>
    </location>
</feature>
<dbReference type="EMBL" id="GGEC01086629">
    <property type="protein sequence ID" value="MBX67113.1"/>
    <property type="molecule type" value="Transcribed_RNA"/>
</dbReference>
<sequence length="23" mass="2630">MASSHFQSIVHPKKDDLNFRASN</sequence>
<organism evidence="2">
    <name type="scientific">Rhizophora mucronata</name>
    <name type="common">Asiatic mangrove</name>
    <dbReference type="NCBI Taxonomy" id="61149"/>
    <lineage>
        <taxon>Eukaryota</taxon>
        <taxon>Viridiplantae</taxon>
        <taxon>Streptophyta</taxon>
        <taxon>Embryophyta</taxon>
        <taxon>Tracheophyta</taxon>
        <taxon>Spermatophyta</taxon>
        <taxon>Magnoliopsida</taxon>
        <taxon>eudicotyledons</taxon>
        <taxon>Gunneridae</taxon>
        <taxon>Pentapetalae</taxon>
        <taxon>rosids</taxon>
        <taxon>fabids</taxon>
        <taxon>Malpighiales</taxon>
        <taxon>Rhizophoraceae</taxon>
        <taxon>Rhizophora</taxon>
    </lineage>
</organism>
<accession>A0A2P2QJG8</accession>
<evidence type="ECO:0000256" key="1">
    <source>
        <dbReference type="SAM" id="MobiDB-lite"/>
    </source>
</evidence>
<evidence type="ECO:0000313" key="2">
    <source>
        <dbReference type="EMBL" id="MBX67113.1"/>
    </source>
</evidence>
<protein>
    <submittedName>
        <fullName evidence="2">Uncharacterized protein</fullName>
    </submittedName>
</protein>
<reference evidence="2" key="1">
    <citation type="submission" date="2018-02" db="EMBL/GenBank/DDBJ databases">
        <title>Rhizophora mucronata_Transcriptome.</title>
        <authorList>
            <person name="Meera S.P."/>
            <person name="Sreeshan A."/>
            <person name="Augustine A."/>
        </authorList>
    </citation>
    <scope>NUCLEOTIDE SEQUENCE</scope>
    <source>
        <tissue evidence="2">Leaf</tissue>
    </source>
</reference>
<dbReference type="AlphaFoldDB" id="A0A2P2QJG8"/>
<name>A0A2P2QJG8_RHIMU</name>
<feature type="compositionally biased region" description="Basic and acidic residues" evidence="1">
    <location>
        <begin position="12"/>
        <end position="23"/>
    </location>
</feature>
<proteinExistence type="predicted"/>